<dbReference type="RefSeq" id="WP_010025661.1">
    <property type="nucleotide sequence ID" value="NZ_AFVQ02000069.1"/>
</dbReference>
<accession>A0A0U1QQ36</accession>
<dbReference type="EMBL" id="AFVQ02000069">
    <property type="protein sequence ID" value="KLI02895.1"/>
    <property type="molecule type" value="Genomic_DNA"/>
</dbReference>
<dbReference type="Proteomes" id="UP000035553">
    <property type="component" value="Unassembled WGS sequence"/>
</dbReference>
<name>A0A0U1QQ36_9BACL</name>
<organism evidence="1 2">
    <name type="scientific">Sporolactobacillus inulinus CASD</name>
    <dbReference type="NCBI Taxonomy" id="1069536"/>
    <lineage>
        <taxon>Bacteria</taxon>
        <taxon>Bacillati</taxon>
        <taxon>Bacillota</taxon>
        <taxon>Bacilli</taxon>
        <taxon>Bacillales</taxon>
        <taxon>Sporolactobacillaceae</taxon>
        <taxon>Sporolactobacillus</taxon>
    </lineage>
</organism>
<sequence length="569" mass="61841">MSITNETANLHQNDPAVLCCLRNKGTIISASDLEDPTIVPDLRESGLLTIPEDALTIGQVLGATLKEDTDAMTSLTPDLLDGYSKKTEGSAEIRSSEPVNTGTSQSAGVIKFSISNVQGQIELPDGLANIGLPFTAPTVEKKPEDKIIRTLTQKEFAVQKVCMGTETSFNHGILTLRRDLCADSLKADPLVKAAEVDIIPAEDRHVYANTIMDVMPIATKVEGLLGEGVTHVMSGVVIMLTGVDEKGVQVHEFGSCEGYLDENIRFGRPGCPDPEDIIIRVNVTIQENTGMERRGPYAAHKACDAIIQEIREVLKRAPAEACTKQDVFHDWKRPGKPRVMLVKEIMGQGAMHDNVLLPAEPAGVEGGQRNVDLGNVPVVLSPNEVRDGGIHALTCIGPSTKEDTRHYFREPLVNLMAEDDEINLVGVVFIGSPQVNDEKSYVSARLGAWAEALDVEGAIVTTEGFGNNHIDFAENIDQIGRRGIDVVGVSYCAYQGQLVVGNKHMDAMIELNKDPEGFENEILGDSTLCPEDAERALLMLKTKMAGIPIEPANRQWQQEVIDANQQLIR</sequence>
<evidence type="ECO:0000313" key="1">
    <source>
        <dbReference type="EMBL" id="KLI02895.1"/>
    </source>
</evidence>
<dbReference type="STRING" id="1069536.SINU_05715"/>
<dbReference type="OrthoDB" id="3651437at2"/>
<keyword evidence="2" id="KW-1185">Reference proteome</keyword>
<dbReference type="Pfam" id="PF09338">
    <property type="entry name" value="Gly_reductase"/>
    <property type="match status" value="1"/>
</dbReference>
<protein>
    <submittedName>
        <fullName evidence="1">Proline reductase</fullName>
    </submittedName>
</protein>
<dbReference type="InterPro" id="IPR015417">
    <property type="entry name" value="Gly_reductase_pB_sua/b"/>
</dbReference>
<evidence type="ECO:0000313" key="2">
    <source>
        <dbReference type="Proteomes" id="UP000035553"/>
    </source>
</evidence>
<gene>
    <name evidence="1" type="ORF">SINU_05715</name>
</gene>
<dbReference type="GO" id="GO:0050002">
    <property type="term" value="F:D-proline reductase activity"/>
    <property type="evidence" value="ECO:0007669"/>
    <property type="project" value="InterPro"/>
</dbReference>
<reference evidence="1 2" key="1">
    <citation type="journal article" date="2011" name="J. Bacteriol.">
        <title>Draft genome sequence of Sporolactobacillus inulinus strain CASD, an efficient D-lactic acid-producing bacterium with high-concentration lactate tolerance capability.</title>
        <authorList>
            <person name="Yu B."/>
            <person name="Su F."/>
            <person name="Wang L."/>
            <person name="Xu K."/>
            <person name="Zhao B."/>
            <person name="Xu P."/>
        </authorList>
    </citation>
    <scope>NUCLEOTIDE SEQUENCE [LARGE SCALE GENOMIC DNA]</scope>
    <source>
        <strain evidence="1 2">CASD</strain>
    </source>
</reference>
<proteinExistence type="predicted"/>
<dbReference type="NCBIfam" id="TIGR04480">
    <property type="entry name" value="D_pro_red_PrdA"/>
    <property type="match status" value="1"/>
</dbReference>
<dbReference type="InterPro" id="IPR031002">
    <property type="entry name" value="D_pro_red_PrdA"/>
</dbReference>
<comment type="caution">
    <text evidence="1">The sequence shown here is derived from an EMBL/GenBank/DDBJ whole genome shotgun (WGS) entry which is preliminary data.</text>
</comment>
<dbReference type="AlphaFoldDB" id="A0A0U1QQ36"/>